<reference evidence="1 2" key="1">
    <citation type="submission" date="2024-03" db="EMBL/GenBank/DDBJ databases">
        <authorList>
            <person name="Martinez-Hernandez J."/>
        </authorList>
    </citation>
    <scope>NUCLEOTIDE SEQUENCE [LARGE SCALE GENOMIC DNA]</scope>
</reference>
<gene>
    <name evidence="1" type="ORF">LLUT_LOCUS24726</name>
</gene>
<sequence>MYRVCMAAIVAIAQGHVDPSHKWKTAFDPIHQNMAPLFSVKGLLNLTPDLAGAVTDNSSGVENIQRQVGDCGGCGGDEGGGEMAKVVAEAVGWVEDGGWIG</sequence>
<evidence type="ECO:0000313" key="2">
    <source>
        <dbReference type="Proteomes" id="UP001497480"/>
    </source>
</evidence>
<comment type="caution">
    <text evidence="1">The sequence shown here is derived from an EMBL/GenBank/DDBJ whole genome shotgun (WGS) entry which is preliminary data.</text>
</comment>
<protein>
    <submittedName>
        <fullName evidence="1">Uncharacterized protein</fullName>
    </submittedName>
</protein>
<dbReference type="AlphaFoldDB" id="A0AAV1XQ10"/>
<accession>A0AAV1XQ10</accession>
<organism evidence="1 2">
    <name type="scientific">Lupinus luteus</name>
    <name type="common">European yellow lupine</name>
    <dbReference type="NCBI Taxonomy" id="3873"/>
    <lineage>
        <taxon>Eukaryota</taxon>
        <taxon>Viridiplantae</taxon>
        <taxon>Streptophyta</taxon>
        <taxon>Embryophyta</taxon>
        <taxon>Tracheophyta</taxon>
        <taxon>Spermatophyta</taxon>
        <taxon>Magnoliopsida</taxon>
        <taxon>eudicotyledons</taxon>
        <taxon>Gunneridae</taxon>
        <taxon>Pentapetalae</taxon>
        <taxon>rosids</taxon>
        <taxon>fabids</taxon>
        <taxon>Fabales</taxon>
        <taxon>Fabaceae</taxon>
        <taxon>Papilionoideae</taxon>
        <taxon>50 kb inversion clade</taxon>
        <taxon>genistoids sensu lato</taxon>
        <taxon>core genistoids</taxon>
        <taxon>Genisteae</taxon>
        <taxon>Lupinus</taxon>
    </lineage>
</organism>
<evidence type="ECO:0000313" key="1">
    <source>
        <dbReference type="EMBL" id="CAL0323666.1"/>
    </source>
</evidence>
<proteinExistence type="predicted"/>
<dbReference type="EMBL" id="CAXHTB010000017">
    <property type="protein sequence ID" value="CAL0323666.1"/>
    <property type="molecule type" value="Genomic_DNA"/>
</dbReference>
<dbReference type="Proteomes" id="UP001497480">
    <property type="component" value="Unassembled WGS sequence"/>
</dbReference>
<name>A0AAV1XQ10_LUPLU</name>
<keyword evidence="2" id="KW-1185">Reference proteome</keyword>